<protein>
    <submittedName>
        <fullName evidence="2">Uncharacterized protein</fullName>
    </submittedName>
</protein>
<name>A0ABY6KRH9_9ARAC</name>
<accession>A0ABY6KRH9</accession>
<proteinExistence type="predicted"/>
<reference evidence="2 3" key="1">
    <citation type="submission" date="2022-01" db="EMBL/GenBank/DDBJ databases">
        <title>A chromosomal length assembly of Cordylochernes scorpioides.</title>
        <authorList>
            <person name="Zeh D."/>
            <person name="Zeh J."/>
        </authorList>
    </citation>
    <scope>NUCLEOTIDE SEQUENCE [LARGE SCALE GENOMIC DNA]</scope>
    <source>
        <strain evidence="2">IN4F17</strain>
        <tissue evidence="2">Whole Body</tissue>
    </source>
</reference>
<evidence type="ECO:0000313" key="2">
    <source>
        <dbReference type="EMBL" id="UYV71455.1"/>
    </source>
</evidence>
<organism evidence="2 3">
    <name type="scientific">Cordylochernes scorpioides</name>
    <dbReference type="NCBI Taxonomy" id="51811"/>
    <lineage>
        <taxon>Eukaryota</taxon>
        <taxon>Metazoa</taxon>
        <taxon>Ecdysozoa</taxon>
        <taxon>Arthropoda</taxon>
        <taxon>Chelicerata</taxon>
        <taxon>Arachnida</taxon>
        <taxon>Pseudoscorpiones</taxon>
        <taxon>Cheliferoidea</taxon>
        <taxon>Chernetidae</taxon>
        <taxon>Cordylochernes</taxon>
    </lineage>
</organism>
<sequence length="72" mass="8515">MEWRLRFSRSKSSFSKPNAQKSTGAKSGDFAVYGEGCMSIQMVRRWRSWFLERRQNVHDDERSGRPVTLRTM</sequence>
<keyword evidence="3" id="KW-1185">Reference proteome</keyword>
<dbReference type="Proteomes" id="UP001235939">
    <property type="component" value="Chromosome 08"/>
</dbReference>
<feature type="region of interest" description="Disordered" evidence="1">
    <location>
        <begin position="1"/>
        <end position="28"/>
    </location>
</feature>
<gene>
    <name evidence="2" type="ORF">LAZ67_8003301</name>
</gene>
<evidence type="ECO:0000313" key="3">
    <source>
        <dbReference type="Proteomes" id="UP001235939"/>
    </source>
</evidence>
<dbReference type="EMBL" id="CP092870">
    <property type="protein sequence ID" value="UYV71455.1"/>
    <property type="molecule type" value="Genomic_DNA"/>
</dbReference>
<evidence type="ECO:0000256" key="1">
    <source>
        <dbReference type="SAM" id="MobiDB-lite"/>
    </source>
</evidence>